<feature type="compositionally biased region" description="Polar residues" evidence="7">
    <location>
        <begin position="1"/>
        <end position="30"/>
    </location>
</feature>
<dbReference type="Proteomes" id="UP000001449">
    <property type="component" value="Chromosome 3"/>
</dbReference>
<keyword evidence="1" id="KW-0575">Peroxidase</keyword>
<reference evidence="10 11" key="1">
    <citation type="journal article" date="2004" name="Science">
        <title>The genome of the diatom Thalassiosira pseudonana: ecology, evolution, and metabolism.</title>
        <authorList>
            <person name="Armbrust E.V."/>
            <person name="Berges J.A."/>
            <person name="Bowler C."/>
            <person name="Green B.R."/>
            <person name="Martinez D."/>
            <person name="Putnam N.H."/>
            <person name="Zhou S."/>
            <person name="Allen A.E."/>
            <person name="Apt K.E."/>
            <person name="Bechner M."/>
            <person name="Brzezinski M.A."/>
            <person name="Chaal B.K."/>
            <person name="Chiovitti A."/>
            <person name="Davis A.K."/>
            <person name="Demarest M.S."/>
            <person name="Detter J.C."/>
            <person name="Glavina T."/>
            <person name="Goodstein D."/>
            <person name="Hadi M.Z."/>
            <person name="Hellsten U."/>
            <person name="Hildebrand M."/>
            <person name="Jenkins B.D."/>
            <person name="Jurka J."/>
            <person name="Kapitonov V.V."/>
            <person name="Kroger N."/>
            <person name="Lau W.W."/>
            <person name="Lane T.W."/>
            <person name="Larimer F.W."/>
            <person name="Lippmeier J.C."/>
            <person name="Lucas S."/>
            <person name="Medina M."/>
            <person name="Montsant A."/>
            <person name="Obornik M."/>
            <person name="Parker M.S."/>
            <person name="Palenik B."/>
            <person name="Pazour G.J."/>
            <person name="Richardson P.M."/>
            <person name="Rynearson T.A."/>
            <person name="Saito M.A."/>
            <person name="Schwartz D.C."/>
            <person name="Thamatrakoln K."/>
            <person name="Valentin K."/>
            <person name="Vardi A."/>
            <person name="Wilkerson F.P."/>
            <person name="Rokhsar D.S."/>
        </authorList>
    </citation>
    <scope>NUCLEOTIDE SEQUENCE [LARGE SCALE GENOMIC DNA]</scope>
    <source>
        <strain evidence="10 11">CCMP1335</strain>
    </source>
</reference>
<feature type="compositionally biased region" description="Low complexity" evidence="7">
    <location>
        <begin position="303"/>
        <end position="313"/>
    </location>
</feature>
<comment type="similarity">
    <text evidence="6">Belongs to the peroxidase family.</text>
</comment>
<evidence type="ECO:0000259" key="9">
    <source>
        <dbReference type="PROSITE" id="PS50873"/>
    </source>
</evidence>
<feature type="domain" description="Plant heme peroxidase family profile" evidence="9">
    <location>
        <begin position="452"/>
        <end position="699"/>
    </location>
</feature>
<dbReference type="RefSeq" id="XP_002288666.1">
    <property type="nucleotide sequence ID" value="XM_002288630.1"/>
</dbReference>
<dbReference type="HOGENOM" id="CLU_393071_0_0_1"/>
<evidence type="ECO:0000256" key="8">
    <source>
        <dbReference type="SAM" id="Phobius"/>
    </source>
</evidence>
<keyword evidence="3" id="KW-0479">Metal-binding</keyword>
<keyword evidence="4" id="KW-0560">Oxidoreductase</keyword>
<feature type="region of interest" description="Disordered" evidence="7">
    <location>
        <begin position="240"/>
        <end position="357"/>
    </location>
</feature>
<sequence>MESQDVNVVASCNSEQSTKASTTYPSSSAFEQPPSEQKEEEPIQTNRTDDAVSVCDSAYHSFLNFVGTSATDYYTKRIYDEDMHAVASVDTFDFEEANVDSNIEHDVVSVVTDYFTAGGTSHIDNGGNNKDTSPRLMHDESKNNTSSTSFGTPPNHRNRTGFRAIVAGVIVVLLGIGVLIGALVFSKNGSNNNMNNTNVVDTSSSVSLGDEVIENIPQQNITSIVNGKVADKPAVTDEVATKEKADEPLYPLPTATPSASPSWSPSMAPSVASSNVPSSSPSSKPSEAKDVVDVAESDVFFSTETNNTNTTPNISPVQSPTLTTPSPEASVTTSQFTSAPITAQPTSNPDTPTPTRAPSPCFSVATYDEIDADVAKIKNSITSSIERSHFLGGIVRLAAHDFMDYDRRSTTNSYGSDGCFESDMDANAGLPESTWCKSCMFRTLYEVKYSHISRADFWIASANAVIRQTSVNNALDMKEEFTWGRVDTNSCSGSADRLPSPSGCDSTEGTFLTRMGMSWRETVALMGAHSLGRGSRSFSGHEGVWVDNADDAQVFDKQYYEEIYLNAWRPRNIGEQHQDWTTGQTNSSHPNPRMMLNTDICLVYDIDDSVNCCSRIDQFLSEGGNQCLSNELSGRNCPFYSQFSSRREAADAVLEFVGGSFPNTNNEPFYTAFTAAWVKATGNGWSGLSPLAESCETQNVFA</sequence>
<dbReference type="AlphaFoldDB" id="B8BWW3"/>
<dbReference type="PANTHER" id="PTHR31356:SF36">
    <property type="entry name" value="L-ASCORBATE PEROXIDASE 3"/>
    <property type="match status" value="1"/>
</dbReference>
<feature type="compositionally biased region" description="Polar residues" evidence="7">
    <location>
        <begin position="314"/>
        <end position="350"/>
    </location>
</feature>
<reference evidence="10 11" key="2">
    <citation type="journal article" date="2008" name="Nature">
        <title>The Phaeodactylum genome reveals the evolutionary history of diatom genomes.</title>
        <authorList>
            <person name="Bowler C."/>
            <person name="Allen A.E."/>
            <person name="Badger J.H."/>
            <person name="Grimwood J."/>
            <person name="Jabbari K."/>
            <person name="Kuo A."/>
            <person name="Maheswari U."/>
            <person name="Martens C."/>
            <person name="Maumus F."/>
            <person name="Otillar R.P."/>
            <person name="Rayko E."/>
            <person name="Salamov A."/>
            <person name="Vandepoele K."/>
            <person name="Beszteri B."/>
            <person name="Gruber A."/>
            <person name="Heijde M."/>
            <person name="Katinka M."/>
            <person name="Mock T."/>
            <person name="Valentin K."/>
            <person name="Verret F."/>
            <person name="Berges J.A."/>
            <person name="Brownlee C."/>
            <person name="Cadoret J.P."/>
            <person name="Chiovitti A."/>
            <person name="Choi C.J."/>
            <person name="Coesel S."/>
            <person name="De Martino A."/>
            <person name="Detter J.C."/>
            <person name="Durkin C."/>
            <person name="Falciatore A."/>
            <person name="Fournet J."/>
            <person name="Haruta M."/>
            <person name="Huysman M.J."/>
            <person name="Jenkins B.D."/>
            <person name="Jiroutova K."/>
            <person name="Jorgensen R.E."/>
            <person name="Joubert Y."/>
            <person name="Kaplan A."/>
            <person name="Kroger N."/>
            <person name="Kroth P.G."/>
            <person name="La Roche J."/>
            <person name="Lindquist E."/>
            <person name="Lommer M."/>
            <person name="Martin-Jezequel V."/>
            <person name="Lopez P.J."/>
            <person name="Lucas S."/>
            <person name="Mangogna M."/>
            <person name="McGinnis K."/>
            <person name="Medlin L.K."/>
            <person name="Montsant A."/>
            <person name="Oudot-Le Secq M.P."/>
            <person name="Napoli C."/>
            <person name="Obornik M."/>
            <person name="Parker M.S."/>
            <person name="Petit J.L."/>
            <person name="Porcel B.M."/>
            <person name="Poulsen N."/>
            <person name="Robison M."/>
            <person name="Rychlewski L."/>
            <person name="Rynearson T.A."/>
            <person name="Schmutz J."/>
            <person name="Shapiro H."/>
            <person name="Siaut M."/>
            <person name="Stanley M."/>
            <person name="Sussman M.R."/>
            <person name="Taylor A.R."/>
            <person name="Vardi A."/>
            <person name="von Dassow P."/>
            <person name="Vyverman W."/>
            <person name="Willis A."/>
            <person name="Wyrwicz L.S."/>
            <person name="Rokhsar D.S."/>
            <person name="Weissenbach J."/>
            <person name="Armbrust E.V."/>
            <person name="Green B.R."/>
            <person name="Van de Peer Y."/>
            <person name="Grigoriev I.V."/>
        </authorList>
    </citation>
    <scope>NUCLEOTIDE SEQUENCE [LARGE SCALE GENOMIC DNA]</scope>
    <source>
        <strain evidence="10 11">CCMP1335</strain>
    </source>
</reference>
<dbReference type="GO" id="GO:0046872">
    <property type="term" value="F:metal ion binding"/>
    <property type="evidence" value="ECO:0007669"/>
    <property type="project" value="UniProtKB-KW"/>
</dbReference>
<keyword evidence="8" id="KW-0472">Membrane</keyword>
<keyword evidence="8" id="KW-0812">Transmembrane</keyword>
<dbReference type="InParanoid" id="B8BWW3"/>
<dbReference type="GO" id="GO:0000302">
    <property type="term" value="P:response to reactive oxygen species"/>
    <property type="evidence" value="ECO:0000318"/>
    <property type="project" value="GO_Central"/>
</dbReference>
<evidence type="ECO:0000313" key="11">
    <source>
        <dbReference type="Proteomes" id="UP000001449"/>
    </source>
</evidence>
<evidence type="ECO:0000256" key="6">
    <source>
        <dbReference type="RuleBase" id="RU004241"/>
    </source>
</evidence>
<feature type="compositionally biased region" description="Polar residues" evidence="7">
    <location>
        <begin position="119"/>
        <end position="131"/>
    </location>
</feature>
<name>B8BWW3_THAPS</name>
<keyword evidence="11" id="KW-1185">Reference proteome</keyword>
<evidence type="ECO:0000256" key="2">
    <source>
        <dbReference type="ARBA" id="ARBA00022617"/>
    </source>
</evidence>
<dbReference type="Pfam" id="PF00141">
    <property type="entry name" value="peroxidase"/>
    <property type="match status" value="1"/>
</dbReference>
<dbReference type="EMBL" id="CM000640">
    <property type="protein sequence ID" value="EED94102.1"/>
    <property type="molecule type" value="Genomic_DNA"/>
</dbReference>
<dbReference type="GO" id="GO:0034599">
    <property type="term" value="P:cellular response to oxidative stress"/>
    <property type="evidence" value="ECO:0000318"/>
    <property type="project" value="GO_Central"/>
</dbReference>
<evidence type="ECO:0000256" key="4">
    <source>
        <dbReference type="ARBA" id="ARBA00023002"/>
    </source>
</evidence>
<dbReference type="InterPro" id="IPR002016">
    <property type="entry name" value="Haem_peroxidase"/>
</dbReference>
<keyword evidence="5" id="KW-0408">Iron</keyword>
<feature type="compositionally biased region" description="Low complexity" evidence="7">
    <location>
        <begin position="252"/>
        <end position="285"/>
    </location>
</feature>
<feature type="region of interest" description="Disordered" evidence="7">
    <location>
        <begin position="1"/>
        <end position="47"/>
    </location>
</feature>
<organism evidence="10 11">
    <name type="scientific">Thalassiosira pseudonana</name>
    <name type="common">Marine diatom</name>
    <name type="synonym">Cyclotella nana</name>
    <dbReference type="NCBI Taxonomy" id="35128"/>
    <lineage>
        <taxon>Eukaryota</taxon>
        <taxon>Sar</taxon>
        <taxon>Stramenopiles</taxon>
        <taxon>Ochrophyta</taxon>
        <taxon>Bacillariophyta</taxon>
        <taxon>Coscinodiscophyceae</taxon>
        <taxon>Thalassiosirophycidae</taxon>
        <taxon>Thalassiosirales</taxon>
        <taxon>Thalassiosiraceae</taxon>
        <taxon>Thalassiosira</taxon>
    </lineage>
</organism>
<dbReference type="PROSITE" id="PS50873">
    <property type="entry name" value="PEROXIDASE_4"/>
    <property type="match status" value="1"/>
</dbReference>
<keyword evidence="2" id="KW-0349">Heme</keyword>
<dbReference type="Gene3D" id="1.10.420.10">
    <property type="entry name" value="Peroxidase, domain 2"/>
    <property type="match status" value="1"/>
</dbReference>
<dbReference type="GeneID" id="7443483"/>
<accession>B8BWW3</accession>
<dbReference type="KEGG" id="tps:THAPSDRAFT_21606"/>
<feature type="compositionally biased region" description="Polar residues" evidence="7">
    <location>
        <begin position="143"/>
        <end position="152"/>
    </location>
</feature>
<keyword evidence="8" id="KW-1133">Transmembrane helix</keyword>
<evidence type="ECO:0000256" key="5">
    <source>
        <dbReference type="ARBA" id="ARBA00023004"/>
    </source>
</evidence>
<evidence type="ECO:0000313" key="10">
    <source>
        <dbReference type="EMBL" id="EED94102.1"/>
    </source>
</evidence>
<dbReference type="InterPro" id="IPR044831">
    <property type="entry name" value="Ccp1-like"/>
</dbReference>
<evidence type="ECO:0000256" key="1">
    <source>
        <dbReference type="ARBA" id="ARBA00022559"/>
    </source>
</evidence>
<dbReference type="PaxDb" id="35128-Thaps21606"/>
<dbReference type="GO" id="GO:0020037">
    <property type="term" value="F:heme binding"/>
    <property type="evidence" value="ECO:0007669"/>
    <property type="project" value="InterPro"/>
</dbReference>
<feature type="transmembrane region" description="Helical" evidence="8">
    <location>
        <begin position="164"/>
        <end position="185"/>
    </location>
</feature>
<dbReference type="PANTHER" id="PTHR31356">
    <property type="entry name" value="THYLAKOID LUMENAL 29 KDA PROTEIN, CHLOROPLASTIC-RELATED"/>
    <property type="match status" value="1"/>
</dbReference>
<evidence type="ECO:0000256" key="3">
    <source>
        <dbReference type="ARBA" id="ARBA00022723"/>
    </source>
</evidence>
<evidence type="ECO:0000256" key="7">
    <source>
        <dbReference type="SAM" id="MobiDB-lite"/>
    </source>
</evidence>
<dbReference type="Gene3D" id="1.10.520.10">
    <property type="match status" value="1"/>
</dbReference>
<dbReference type="InterPro" id="IPR019793">
    <property type="entry name" value="Peroxidases_heam-ligand_BS"/>
</dbReference>
<protein>
    <recommendedName>
        <fullName evidence="9">Plant heme peroxidase family profile domain-containing protein</fullName>
    </recommendedName>
</protein>
<feature type="region of interest" description="Disordered" evidence="7">
    <location>
        <begin position="119"/>
        <end position="157"/>
    </location>
</feature>
<gene>
    <name evidence="10" type="ORF">THAPSDRAFT_21606</name>
</gene>
<dbReference type="InterPro" id="IPR010255">
    <property type="entry name" value="Haem_peroxidase_sf"/>
</dbReference>
<dbReference type="PROSITE" id="PS00435">
    <property type="entry name" value="PEROXIDASE_1"/>
    <property type="match status" value="1"/>
</dbReference>
<dbReference type="SUPFAM" id="SSF48113">
    <property type="entry name" value="Heme-dependent peroxidases"/>
    <property type="match status" value="1"/>
</dbReference>
<dbReference type="GO" id="GO:0004601">
    <property type="term" value="F:peroxidase activity"/>
    <property type="evidence" value="ECO:0000318"/>
    <property type="project" value="GO_Central"/>
</dbReference>
<dbReference type="FunFam" id="1.10.420.10:FF:000022">
    <property type="entry name" value="Predicted protein"/>
    <property type="match status" value="1"/>
</dbReference>
<proteinExistence type="inferred from homology"/>
<dbReference type="GO" id="GO:0042744">
    <property type="term" value="P:hydrogen peroxide catabolic process"/>
    <property type="evidence" value="ECO:0000318"/>
    <property type="project" value="GO_Central"/>
</dbReference>
<feature type="compositionally biased region" description="Basic and acidic residues" evidence="7">
    <location>
        <begin position="132"/>
        <end position="142"/>
    </location>
</feature>
<dbReference type="FunFam" id="1.10.520.10:FF:000024">
    <property type="entry name" value="Predicted protein"/>
    <property type="match status" value="1"/>
</dbReference>